<protein>
    <submittedName>
        <fullName evidence="2">Uncharacterized protein</fullName>
    </submittedName>
</protein>
<evidence type="ECO:0000313" key="3">
    <source>
        <dbReference type="Proteomes" id="UP001283361"/>
    </source>
</evidence>
<comment type="caution">
    <text evidence="2">The sequence shown here is derived from an EMBL/GenBank/DDBJ whole genome shotgun (WGS) entry which is preliminary data.</text>
</comment>
<sequence>MPARTSWALASSSEPDRSLEGGTDYGVHTNKSWRQGMGEKESKKDTLFKWLLFQCREQMISSTGTMVGISALSGFFTRDVLRQRNRSVGTSLIHLLNSYAQLNSFLTSYVECKGSSLHLFVNELKDWININCKQWQSKLVTWPFLL</sequence>
<keyword evidence="3" id="KW-1185">Reference proteome</keyword>
<reference evidence="2" key="1">
    <citation type="journal article" date="2023" name="G3 (Bethesda)">
        <title>A reference genome for the long-term kleptoplast-retaining sea slug Elysia crispata morphotype clarki.</title>
        <authorList>
            <person name="Eastman K.E."/>
            <person name="Pendleton A.L."/>
            <person name="Shaikh M.A."/>
            <person name="Suttiyut T."/>
            <person name="Ogas R."/>
            <person name="Tomko P."/>
            <person name="Gavelis G."/>
            <person name="Widhalm J.R."/>
            <person name="Wisecaver J.H."/>
        </authorList>
    </citation>
    <scope>NUCLEOTIDE SEQUENCE</scope>
    <source>
        <strain evidence="2">ECLA1</strain>
    </source>
</reference>
<dbReference type="EMBL" id="JAWDGP010000593">
    <property type="protein sequence ID" value="KAK3799098.1"/>
    <property type="molecule type" value="Genomic_DNA"/>
</dbReference>
<organism evidence="2 3">
    <name type="scientific">Elysia crispata</name>
    <name type="common">lettuce slug</name>
    <dbReference type="NCBI Taxonomy" id="231223"/>
    <lineage>
        <taxon>Eukaryota</taxon>
        <taxon>Metazoa</taxon>
        <taxon>Spiralia</taxon>
        <taxon>Lophotrochozoa</taxon>
        <taxon>Mollusca</taxon>
        <taxon>Gastropoda</taxon>
        <taxon>Heterobranchia</taxon>
        <taxon>Euthyneura</taxon>
        <taxon>Panpulmonata</taxon>
        <taxon>Sacoglossa</taxon>
        <taxon>Placobranchoidea</taxon>
        <taxon>Plakobranchidae</taxon>
        <taxon>Elysia</taxon>
    </lineage>
</organism>
<evidence type="ECO:0000256" key="1">
    <source>
        <dbReference type="SAM" id="MobiDB-lite"/>
    </source>
</evidence>
<gene>
    <name evidence="2" type="ORF">RRG08_051376</name>
</gene>
<name>A0AAE1B413_9GAST</name>
<accession>A0AAE1B413</accession>
<dbReference type="Proteomes" id="UP001283361">
    <property type="component" value="Unassembled WGS sequence"/>
</dbReference>
<evidence type="ECO:0000313" key="2">
    <source>
        <dbReference type="EMBL" id="KAK3799098.1"/>
    </source>
</evidence>
<feature type="region of interest" description="Disordered" evidence="1">
    <location>
        <begin position="1"/>
        <end position="25"/>
    </location>
</feature>
<dbReference type="AlphaFoldDB" id="A0AAE1B413"/>
<proteinExistence type="predicted"/>